<dbReference type="GO" id="GO:0005634">
    <property type="term" value="C:nucleus"/>
    <property type="evidence" value="ECO:0007669"/>
    <property type="project" value="TreeGrafter"/>
</dbReference>
<reference evidence="3 4" key="1">
    <citation type="journal article" date="2016" name="Mol. Biol. Evol.">
        <title>Comparative Genomics of Early-Diverging Mushroom-Forming Fungi Provides Insights into the Origins of Lignocellulose Decay Capabilities.</title>
        <authorList>
            <person name="Nagy L.G."/>
            <person name="Riley R."/>
            <person name="Tritt A."/>
            <person name="Adam C."/>
            <person name="Daum C."/>
            <person name="Floudas D."/>
            <person name="Sun H."/>
            <person name="Yadav J.S."/>
            <person name="Pangilinan J."/>
            <person name="Larsson K.H."/>
            <person name="Matsuura K."/>
            <person name="Barry K."/>
            <person name="Labutti K."/>
            <person name="Kuo R."/>
            <person name="Ohm R.A."/>
            <person name="Bhattacharya S.S."/>
            <person name="Shirouzu T."/>
            <person name="Yoshinaga Y."/>
            <person name="Martin F.M."/>
            <person name="Grigoriev I.V."/>
            <person name="Hibbett D.S."/>
        </authorList>
    </citation>
    <scope>NUCLEOTIDE SEQUENCE [LARGE SCALE GENOMIC DNA]</scope>
    <source>
        <strain evidence="3 4">HHB12733</strain>
    </source>
</reference>
<sequence>MADVDHPAANGDLSQKAADETMIDPAPPVDSAGQASESASPATAVPSSTPVPPAPPPLTESELAILSAIASGDDPATYPPWEETLKPLVLKQLAVNIHRFLTDPPPHPPPRPEIPSTTFGLVFKKFPTRGPPSPKSTTVRLPALLNGEELRREEEKIGEMLEEFDEEAPFTMQRLSELLLYPFREYRMVGKYLRAVERVLSVTSSFDPQMYAPTAPASNQPGPSMAGPNTPSTPFQLASTPLFSPIPWVQGRELPIPTSRRSASPPMSPLDIGPRRNHSPNASPRGSPRIAARRGGPRVATSSAAMSAQTRRRANSQSSPTSPIPPSILGPTPRPAVPSVPEAFPTQMAAPSSTVSQRRSPTPPPKSPPTGPTPTRVDELDNPDAHKTMLDEPVALSSVTTGKVKVHSPELRPAEVPGILAVISSIDEGTDPVPGLGLSLGERFVQATSDVDEEKNSDELKGDDGNGSNGSNGSGEGDEGEVERMVSEEREMEDATDEVASEPLSNWEVVDKPAEAGEDVKMHD</sequence>
<feature type="compositionally biased region" description="Polar residues" evidence="2">
    <location>
        <begin position="216"/>
        <end position="239"/>
    </location>
</feature>
<keyword evidence="4" id="KW-1185">Reference proteome</keyword>
<feature type="compositionally biased region" description="Acidic residues" evidence="2">
    <location>
        <begin position="490"/>
        <end position="500"/>
    </location>
</feature>
<proteinExistence type="inferred from homology"/>
<feature type="compositionally biased region" description="Basic and acidic residues" evidence="2">
    <location>
        <begin position="376"/>
        <end position="390"/>
    </location>
</feature>
<feature type="compositionally biased region" description="Gly residues" evidence="2">
    <location>
        <begin position="465"/>
        <end position="475"/>
    </location>
</feature>
<feature type="compositionally biased region" description="Polar residues" evidence="2">
    <location>
        <begin position="300"/>
        <end position="309"/>
    </location>
</feature>
<dbReference type="Pfam" id="PF09184">
    <property type="entry name" value="PPP4R2"/>
    <property type="match status" value="1"/>
</dbReference>
<dbReference type="GO" id="GO:0030289">
    <property type="term" value="C:protein phosphatase 4 complex"/>
    <property type="evidence" value="ECO:0007669"/>
    <property type="project" value="InterPro"/>
</dbReference>
<accession>A0A165GRX7</accession>
<evidence type="ECO:0000256" key="2">
    <source>
        <dbReference type="SAM" id="MobiDB-lite"/>
    </source>
</evidence>
<evidence type="ECO:0000256" key="1">
    <source>
        <dbReference type="ARBA" id="ARBA00009207"/>
    </source>
</evidence>
<evidence type="ECO:0000313" key="3">
    <source>
        <dbReference type="EMBL" id="KZT58399.1"/>
    </source>
</evidence>
<dbReference type="GO" id="GO:0019888">
    <property type="term" value="F:protein phosphatase regulator activity"/>
    <property type="evidence" value="ECO:0007669"/>
    <property type="project" value="InterPro"/>
</dbReference>
<feature type="compositionally biased region" description="Basic and acidic residues" evidence="2">
    <location>
        <begin position="509"/>
        <end position="524"/>
    </location>
</feature>
<dbReference type="PANTHER" id="PTHR16487:SF0">
    <property type="entry name" value="PROTEIN PHOSPHATASE 4 REGULATORY SUBUNIT 2-RELATED"/>
    <property type="match status" value="1"/>
</dbReference>
<dbReference type="OrthoDB" id="341898at2759"/>
<feature type="compositionally biased region" description="Pro residues" evidence="2">
    <location>
        <begin position="361"/>
        <end position="372"/>
    </location>
</feature>
<evidence type="ECO:0008006" key="5">
    <source>
        <dbReference type="Google" id="ProtNLM"/>
    </source>
</evidence>
<feature type="compositionally biased region" description="Pro residues" evidence="2">
    <location>
        <begin position="49"/>
        <end position="58"/>
    </location>
</feature>
<feature type="region of interest" description="Disordered" evidence="2">
    <location>
        <begin position="255"/>
        <end position="408"/>
    </location>
</feature>
<dbReference type="EMBL" id="KV423951">
    <property type="protein sequence ID" value="KZT58399.1"/>
    <property type="molecule type" value="Genomic_DNA"/>
</dbReference>
<dbReference type="AlphaFoldDB" id="A0A165GRX7"/>
<comment type="similarity">
    <text evidence="1">Belongs to the PPP4R2 family.</text>
</comment>
<organism evidence="3 4">
    <name type="scientific">Calocera cornea HHB12733</name>
    <dbReference type="NCBI Taxonomy" id="1353952"/>
    <lineage>
        <taxon>Eukaryota</taxon>
        <taxon>Fungi</taxon>
        <taxon>Dikarya</taxon>
        <taxon>Basidiomycota</taxon>
        <taxon>Agaricomycotina</taxon>
        <taxon>Dacrymycetes</taxon>
        <taxon>Dacrymycetales</taxon>
        <taxon>Dacrymycetaceae</taxon>
        <taxon>Calocera</taxon>
    </lineage>
</organism>
<feature type="compositionally biased region" description="Low complexity" evidence="2">
    <location>
        <begin position="35"/>
        <end position="48"/>
    </location>
</feature>
<dbReference type="GO" id="GO:0005737">
    <property type="term" value="C:cytoplasm"/>
    <property type="evidence" value="ECO:0007669"/>
    <property type="project" value="TreeGrafter"/>
</dbReference>
<feature type="region of interest" description="Disordered" evidence="2">
    <location>
        <begin position="208"/>
        <end position="239"/>
    </location>
</feature>
<feature type="compositionally biased region" description="Pro residues" evidence="2">
    <location>
        <begin position="322"/>
        <end position="338"/>
    </location>
</feature>
<gene>
    <name evidence="3" type="ORF">CALCODRAFT_494878</name>
</gene>
<evidence type="ECO:0000313" key="4">
    <source>
        <dbReference type="Proteomes" id="UP000076842"/>
    </source>
</evidence>
<name>A0A165GRX7_9BASI</name>
<dbReference type="InterPro" id="IPR015267">
    <property type="entry name" value="PPP4R2"/>
</dbReference>
<dbReference type="STRING" id="1353952.A0A165GRX7"/>
<feature type="region of interest" description="Disordered" evidence="2">
    <location>
        <begin position="444"/>
        <end position="524"/>
    </location>
</feature>
<protein>
    <recommendedName>
        <fullName evidence="5">PPP4R2-domain-containing protein</fullName>
    </recommendedName>
</protein>
<dbReference type="InParanoid" id="A0A165GRX7"/>
<dbReference type="PANTHER" id="PTHR16487">
    <property type="entry name" value="PPP4R2-RELATED PROTEIN"/>
    <property type="match status" value="1"/>
</dbReference>
<dbReference type="Proteomes" id="UP000076842">
    <property type="component" value="Unassembled WGS sequence"/>
</dbReference>
<feature type="region of interest" description="Disordered" evidence="2">
    <location>
        <begin position="1"/>
        <end position="60"/>
    </location>
</feature>
<feature type="compositionally biased region" description="Polar residues" evidence="2">
    <location>
        <begin position="349"/>
        <end position="360"/>
    </location>
</feature>